<dbReference type="SUPFAM" id="SSF81345">
    <property type="entry name" value="ABC transporter involved in vitamin B12 uptake, BtuC"/>
    <property type="match status" value="1"/>
</dbReference>
<dbReference type="InterPro" id="IPR000522">
    <property type="entry name" value="ABC_transptr_permease_BtuC"/>
</dbReference>
<feature type="transmembrane region" description="Helical" evidence="9">
    <location>
        <begin position="137"/>
        <end position="158"/>
    </location>
</feature>
<evidence type="ECO:0000256" key="2">
    <source>
        <dbReference type="ARBA" id="ARBA00007935"/>
    </source>
</evidence>
<feature type="transmembrane region" description="Helical" evidence="9">
    <location>
        <begin position="32"/>
        <end position="54"/>
    </location>
</feature>
<gene>
    <name evidence="10" type="ORF">CCO03_19280</name>
</gene>
<dbReference type="InterPro" id="IPR037294">
    <property type="entry name" value="ABC_BtuC-like"/>
</dbReference>
<proteinExistence type="inferred from homology"/>
<feature type="transmembrane region" description="Helical" evidence="9">
    <location>
        <begin position="211"/>
        <end position="230"/>
    </location>
</feature>
<keyword evidence="7 9" id="KW-0472">Membrane</keyword>
<comment type="similarity">
    <text evidence="2">Belongs to the binding-protein-dependent transport system permease family. FecCD subfamily.</text>
</comment>
<sequence length="359" mass="36578">MTVQPSDLTPPVPAPASPPLPAPRPRSHWRRWALTAGVLALCLLFGACAGHQWASPAELWRAITDGDSLRSRLLWEWRLPRVLAAACVGALLGLSGTVFQGVFRNPLAEPYLLGASGGAALGATVALLVPLGLPQAWLLPVLAFGGAWGATVLVLGVARVAGALDAAGMLLAGVAMAAVLGALRSFLMLALSDETVSLQVVMSWMLGGIQTPSWAGLGLLALVTVAALGLTQAVARGLDLLGLGDATAQGFGLDVARFVPRAVLVGSLVVAAAVAYGGLVAFVGLAAPHMARWFVGTRHRAVLPASALAGAVVVTLADALARSVLPPAEVPLGLITAVAGGPFFIVLLARRLRAHGEPA</sequence>
<dbReference type="PANTHER" id="PTHR30472">
    <property type="entry name" value="FERRIC ENTEROBACTIN TRANSPORT SYSTEM PERMEASE PROTEIN"/>
    <property type="match status" value="1"/>
</dbReference>
<organism evidence="10 11">
    <name type="scientific">Comamonas serinivorans</name>
    <dbReference type="NCBI Taxonomy" id="1082851"/>
    <lineage>
        <taxon>Bacteria</taxon>
        <taxon>Pseudomonadati</taxon>
        <taxon>Pseudomonadota</taxon>
        <taxon>Betaproteobacteria</taxon>
        <taxon>Burkholderiales</taxon>
        <taxon>Comamonadaceae</taxon>
        <taxon>Comamonas</taxon>
    </lineage>
</organism>
<dbReference type="Pfam" id="PF01032">
    <property type="entry name" value="FecCD"/>
    <property type="match status" value="1"/>
</dbReference>
<feature type="transmembrane region" description="Helical" evidence="9">
    <location>
        <begin position="170"/>
        <end position="191"/>
    </location>
</feature>
<feature type="transmembrane region" description="Helical" evidence="9">
    <location>
        <begin position="262"/>
        <end position="289"/>
    </location>
</feature>
<feature type="transmembrane region" description="Helical" evidence="9">
    <location>
        <begin position="111"/>
        <end position="131"/>
    </location>
</feature>
<evidence type="ECO:0000313" key="11">
    <source>
        <dbReference type="Proteomes" id="UP000196138"/>
    </source>
</evidence>
<dbReference type="OrthoDB" id="9782305at2"/>
<dbReference type="GO" id="GO:0022857">
    <property type="term" value="F:transmembrane transporter activity"/>
    <property type="evidence" value="ECO:0007669"/>
    <property type="project" value="InterPro"/>
</dbReference>
<keyword evidence="11" id="KW-1185">Reference proteome</keyword>
<keyword evidence="5 9" id="KW-0812">Transmembrane</keyword>
<dbReference type="FunFam" id="1.10.3470.10:FF:000001">
    <property type="entry name" value="Vitamin B12 ABC transporter permease BtuC"/>
    <property type="match status" value="1"/>
</dbReference>
<keyword evidence="6 9" id="KW-1133">Transmembrane helix</keyword>
<evidence type="ECO:0000256" key="7">
    <source>
        <dbReference type="ARBA" id="ARBA00023136"/>
    </source>
</evidence>
<evidence type="ECO:0000256" key="4">
    <source>
        <dbReference type="ARBA" id="ARBA00022475"/>
    </source>
</evidence>
<dbReference type="KEGG" id="cser:CCO03_19280"/>
<evidence type="ECO:0000256" key="8">
    <source>
        <dbReference type="SAM" id="MobiDB-lite"/>
    </source>
</evidence>
<evidence type="ECO:0000256" key="6">
    <source>
        <dbReference type="ARBA" id="ARBA00022989"/>
    </source>
</evidence>
<dbReference type="RefSeq" id="WP_087283775.1">
    <property type="nucleotide sequence ID" value="NZ_CP021455.1"/>
</dbReference>
<evidence type="ECO:0000256" key="3">
    <source>
        <dbReference type="ARBA" id="ARBA00022448"/>
    </source>
</evidence>
<dbReference type="Gene3D" id="1.10.3470.10">
    <property type="entry name" value="ABC transporter involved in vitamin B12 uptake, BtuC"/>
    <property type="match status" value="1"/>
</dbReference>
<evidence type="ECO:0000313" key="10">
    <source>
        <dbReference type="EMBL" id="ARU06515.1"/>
    </source>
</evidence>
<keyword evidence="4" id="KW-1003">Cell membrane</keyword>
<evidence type="ECO:0000256" key="5">
    <source>
        <dbReference type="ARBA" id="ARBA00022692"/>
    </source>
</evidence>
<evidence type="ECO:0000256" key="9">
    <source>
        <dbReference type="SAM" id="Phobius"/>
    </source>
</evidence>
<feature type="transmembrane region" description="Helical" evidence="9">
    <location>
        <begin position="330"/>
        <end position="349"/>
    </location>
</feature>
<evidence type="ECO:0000256" key="1">
    <source>
        <dbReference type="ARBA" id="ARBA00004651"/>
    </source>
</evidence>
<dbReference type="GO" id="GO:0033214">
    <property type="term" value="P:siderophore-iron import into cell"/>
    <property type="evidence" value="ECO:0007669"/>
    <property type="project" value="TreeGrafter"/>
</dbReference>
<feature type="transmembrane region" description="Helical" evidence="9">
    <location>
        <begin position="79"/>
        <end position="99"/>
    </location>
</feature>
<dbReference type="EMBL" id="CP021455">
    <property type="protein sequence ID" value="ARU06515.1"/>
    <property type="molecule type" value="Genomic_DNA"/>
</dbReference>
<dbReference type="Proteomes" id="UP000196138">
    <property type="component" value="Chromosome"/>
</dbReference>
<dbReference type="PANTHER" id="PTHR30472:SF25">
    <property type="entry name" value="ABC TRANSPORTER PERMEASE PROTEIN MJ0876-RELATED"/>
    <property type="match status" value="1"/>
</dbReference>
<feature type="compositionally biased region" description="Pro residues" evidence="8">
    <location>
        <begin position="8"/>
        <end position="23"/>
    </location>
</feature>
<dbReference type="AlphaFoldDB" id="A0A1Y0ES58"/>
<name>A0A1Y0ES58_9BURK</name>
<reference evidence="10 11" key="1">
    <citation type="submission" date="2017-05" db="EMBL/GenBank/DDBJ databases">
        <authorList>
            <person name="Song R."/>
            <person name="Chenine A.L."/>
            <person name="Ruprecht R.M."/>
        </authorList>
    </citation>
    <scope>NUCLEOTIDE SEQUENCE [LARGE SCALE GENOMIC DNA]</scope>
    <source>
        <strain evidence="10 11">DSM 26136</strain>
    </source>
</reference>
<accession>A0A1Y0ES58</accession>
<feature type="region of interest" description="Disordered" evidence="8">
    <location>
        <begin position="1"/>
        <end position="23"/>
    </location>
</feature>
<keyword evidence="3" id="KW-0813">Transport</keyword>
<dbReference type="CDD" id="cd06550">
    <property type="entry name" value="TM_ABC_iron-siderophores_like"/>
    <property type="match status" value="1"/>
</dbReference>
<comment type="subcellular location">
    <subcellularLocation>
        <location evidence="1">Cell membrane</location>
        <topology evidence="1">Multi-pass membrane protein</topology>
    </subcellularLocation>
</comment>
<dbReference type="GO" id="GO:0005886">
    <property type="term" value="C:plasma membrane"/>
    <property type="evidence" value="ECO:0007669"/>
    <property type="project" value="UniProtKB-SubCell"/>
</dbReference>
<protein>
    <submittedName>
        <fullName evidence="10">ABC transporter permease</fullName>
    </submittedName>
</protein>